<reference evidence="2" key="1">
    <citation type="submission" date="2021-04" db="EMBL/GenBank/DDBJ databases">
        <title>First draft genome resource for Brassicaceae pathogens Fusarium oxysporum f. sp. raphani and Fusarium oxysporum f. sp. rapae.</title>
        <authorList>
            <person name="Asai S."/>
        </authorList>
    </citation>
    <scope>NUCLEOTIDE SEQUENCE</scope>
    <source>
        <strain evidence="2">Tf1262</strain>
    </source>
</reference>
<accession>A0A8J5PVE8</accession>
<evidence type="ECO:0000313" key="3">
    <source>
        <dbReference type="Proteomes" id="UP000693942"/>
    </source>
</evidence>
<proteinExistence type="predicted"/>
<evidence type="ECO:0000256" key="1">
    <source>
        <dbReference type="SAM" id="Coils"/>
    </source>
</evidence>
<dbReference type="Proteomes" id="UP000693942">
    <property type="component" value="Unassembled WGS sequence"/>
</dbReference>
<comment type="caution">
    <text evidence="2">The sequence shown here is derived from an EMBL/GenBank/DDBJ whole genome shotgun (WGS) entry which is preliminary data.</text>
</comment>
<evidence type="ECO:0000313" key="2">
    <source>
        <dbReference type="EMBL" id="KAG7434933.1"/>
    </source>
</evidence>
<keyword evidence="1" id="KW-0175">Coiled coil</keyword>
<organism evidence="2 3">
    <name type="scientific">Fusarium oxysporum f. sp. raphani</name>
    <dbReference type="NCBI Taxonomy" id="96318"/>
    <lineage>
        <taxon>Eukaryota</taxon>
        <taxon>Fungi</taxon>
        <taxon>Dikarya</taxon>
        <taxon>Ascomycota</taxon>
        <taxon>Pezizomycotina</taxon>
        <taxon>Sordariomycetes</taxon>
        <taxon>Hypocreomycetidae</taxon>
        <taxon>Hypocreales</taxon>
        <taxon>Nectriaceae</taxon>
        <taxon>Fusarium</taxon>
        <taxon>Fusarium oxysporum species complex</taxon>
    </lineage>
</organism>
<protein>
    <submittedName>
        <fullName evidence="2">Uncharacterized protein</fullName>
    </submittedName>
</protein>
<dbReference type="AlphaFoldDB" id="A0A8J5PVE8"/>
<name>A0A8J5PVE8_FUSOX</name>
<sequence length="155" mass="17454">MMSQNWYPTGGDAAFLDPLLTDIQLYSNDIQCPAQGSVSQVIFNSGHNHDHLVNPNTAAWGWATDSGQSNTEGAIEVIKDDGHQVVSEMATRLHDLESHLENRIAQFEEKVNDLQNRLEEEATRLCNKIDAHVQELRNWATELETLMGQVVERLE</sequence>
<feature type="coiled-coil region" evidence="1">
    <location>
        <begin position="97"/>
        <end position="135"/>
    </location>
</feature>
<dbReference type="EMBL" id="JAELUR010000003">
    <property type="protein sequence ID" value="KAG7434933.1"/>
    <property type="molecule type" value="Genomic_DNA"/>
</dbReference>
<gene>
    <name evidence="2" type="ORF">Forpi1262_v005421</name>
</gene>